<accession>A0A8J2WBG3</accession>
<evidence type="ECO:0000256" key="6">
    <source>
        <dbReference type="ARBA" id="ARBA00022825"/>
    </source>
</evidence>
<evidence type="ECO:0000256" key="2">
    <source>
        <dbReference type="ARBA" id="ARBA00022670"/>
    </source>
</evidence>
<dbReference type="PANTHER" id="PTHR24260:SF145">
    <property type="entry name" value="FI17609P1-RELATED"/>
    <property type="match status" value="1"/>
</dbReference>
<protein>
    <recommendedName>
        <fullName evidence="9">limulus clotting factor C</fullName>
        <ecNumber evidence="9">3.4.21.84</ecNumber>
    </recommendedName>
</protein>
<dbReference type="EC" id="3.4.21.84" evidence="9"/>
<evidence type="ECO:0000313" key="13">
    <source>
        <dbReference type="Proteomes" id="UP000789390"/>
    </source>
</evidence>
<feature type="transmembrane region" description="Helical" evidence="10">
    <location>
        <begin position="788"/>
        <end position="807"/>
    </location>
</feature>
<keyword evidence="10" id="KW-1133">Transmembrane helix</keyword>
<keyword evidence="13" id="KW-1185">Reference proteome</keyword>
<dbReference type="InterPro" id="IPR001254">
    <property type="entry name" value="Trypsin_dom"/>
</dbReference>
<keyword evidence="1" id="KW-0768">Sushi</keyword>
<feature type="transmembrane region" description="Helical" evidence="10">
    <location>
        <begin position="481"/>
        <end position="504"/>
    </location>
</feature>
<comment type="catalytic activity">
    <reaction evidence="8">
        <text>Selective cleavage of 103-Arg-|-Ser-104 and 124-Ile-|-Ile-125 bonds in Limulus clotting factor B to form activated factor B. Cleavage of -Pro-Arg-|-Xaa- bonds in synthetic substrates.</text>
        <dbReference type="EC" id="3.4.21.84"/>
    </reaction>
</comment>
<organism evidence="12 13">
    <name type="scientific">Daphnia galeata</name>
    <dbReference type="NCBI Taxonomy" id="27404"/>
    <lineage>
        <taxon>Eukaryota</taxon>
        <taxon>Metazoa</taxon>
        <taxon>Ecdysozoa</taxon>
        <taxon>Arthropoda</taxon>
        <taxon>Crustacea</taxon>
        <taxon>Branchiopoda</taxon>
        <taxon>Diplostraca</taxon>
        <taxon>Cladocera</taxon>
        <taxon>Anomopoda</taxon>
        <taxon>Daphniidae</taxon>
        <taxon>Daphnia</taxon>
    </lineage>
</organism>
<dbReference type="FunFam" id="2.40.10.10:FF:000120">
    <property type="entry name" value="Putative serine protease"/>
    <property type="match status" value="1"/>
</dbReference>
<keyword evidence="7" id="KW-1015">Disulfide bond</keyword>
<dbReference type="CDD" id="cd00190">
    <property type="entry name" value="Tryp_SPc"/>
    <property type="match status" value="2"/>
</dbReference>
<evidence type="ECO:0000256" key="8">
    <source>
        <dbReference type="ARBA" id="ARBA00052079"/>
    </source>
</evidence>
<feature type="domain" description="Peptidase S1" evidence="11">
    <location>
        <begin position="539"/>
        <end position="785"/>
    </location>
</feature>
<keyword evidence="5" id="KW-0353">Hemolymph clotting</keyword>
<dbReference type="InterPro" id="IPR009003">
    <property type="entry name" value="Peptidase_S1_PA"/>
</dbReference>
<name>A0A8J2WBG3_9CRUS</name>
<dbReference type="GO" id="GO:0042381">
    <property type="term" value="P:hemolymph coagulation"/>
    <property type="evidence" value="ECO:0007669"/>
    <property type="project" value="UniProtKB-KW"/>
</dbReference>
<evidence type="ECO:0000256" key="5">
    <source>
        <dbReference type="ARBA" id="ARBA00022820"/>
    </source>
</evidence>
<evidence type="ECO:0000256" key="7">
    <source>
        <dbReference type="ARBA" id="ARBA00023157"/>
    </source>
</evidence>
<dbReference type="AlphaFoldDB" id="A0A8J2WBG3"/>
<proteinExistence type="predicted"/>
<dbReference type="GO" id="GO:0004252">
    <property type="term" value="F:serine-type endopeptidase activity"/>
    <property type="evidence" value="ECO:0007669"/>
    <property type="project" value="InterPro"/>
</dbReference>
<dbReference type="SUPFAM" id="SSF50494">
    <property type="entry name" value="Trypsin-like serine proteases"/>
    <property type="match status" value="2"/>
</dbReference>
<gene>
    <name evidence="12" type="ORF">DGAL_LOCUS15277</name>
</gene>
<reference evidence="12" key="1">
    <citation type="submission" date="2021-11" db="EMBL/GenBank/DDBJ databases">
        <authorList>
            <person name="Schell T."/>
        </authorList>
    </citation>
    <scope>NUCLEOTIDE SEQUENCE</scope>
    <source>
        <strain evidence="12">M5</strain>
    </source>
</reference>
<comment type="caution">
    <text evidence="12">The sequence shown here is derived from an EMBL/GenBank/DDBJ whole genome shotgun (WGS) entry which is preliminary data.</text>
</comment>
<feature type="domain" description="Peptidase S1" evidence="11">
    <location>
        <begin position="163"/>
        <end position="401"/>
    </location>
</feature>
<evidence type="ECO:0000313" key="12">
    <source>
        <dbReference type="EMBL" id="CAH0111627.1"/>
    </source>
</evidence>
<dbReference type="InterPro" id="IPR018114">
    <property type="entry name" value="TRYPSIN_HIS"/>
</dbReference>
<evidence type="ECO:0000256" key="3">
    <source>
        <dbReference type="ARBA" id="ARBA00022729"/>
    </source>
</evidence>
<dbReference type="SMART" id="SM00020">
    <property type="entry name" value="Tryp_SPc"/>
    <property type="match status" value="2"/>
</dbReference>
<dbReference type="PANTHER" id="PTHR24260">
    <property type="match status" value="1"/>
</dbReference>
<sequence length="810" mass="89784">MHSQFRDFKCPSLQKFDENLGDPLSSFNVLTTEICSRIIEKFVKLPNVDVFIGYLLNSTCQTVCYPTEQISKAFNRRLCSFTSVSLLSLPRMDVKFRTSFLPLVILVLLAVSNSSATSNENLISSHPHSPVYIAPEQGNAVLVDNYSECGVANTKSNSDTSRIVGGVETAPNEFPWQALIEVEMTNGENVLCGGSLIADQWILTAAHCIGQQVKKINVYLGVHNYADTNEINRKLYSVNNYIIHPDWNVNNYYSNDIALIKLSTTVTFTQYIRPICVASATEPNYVNELATVAGWGFTSDSWSAATSSVLRKVTVPVISNSECNNAYPSMITDKMICTSGANLSGPCKSDSGGPLNFKQSTGIWKQIGIVSFGSSLGCLKNMPSGYTRISSYSSWIQSILTSTSSTKSVTSTITTPISIPLTSPSSSSPETNDIYGELAYFYRSPYYICIRLEMLSHLNVGPGFYQIKLDHFTGNMLTDNFLLRFIALVVGVLICSSLYSAIFLTPSQPTVETDEKIPKNSYATCGLSNSFKKDVDDKVGVGVVTTFMEFPWQVYIHIEFRSGTIYNCGGSLIADRWVLTAASCLNITLKGDRLSELRVSLGMHNYKMAMDSQKRDFSVGSQNLFIHPQYYSDDADIGLIKLPAAVTFSKNIRPICLADWNEHNYQGEPATIAGWSSTFEDDWFAYPHLAVPYKMKVIVDTRSKCKATYKSLTDEMMCTKGNGRAANGQCIISSPDIGSPLTFQRSNGKYRQIGILSFAKDCKSNQHLFYTKISDYAPWIQQTMKSSASSTLFSLSLFAIHFMVVYVKMY</sequence>
<dbReference type="PROSITE" id="PS00134">
    <property type="entry name" value="TRYPSIN_HIS"/>
    <property type="match status" value="1"/>
</dbReference>
<evidence type="ECO:0000256" key="9">
    <source>
        <dbReference type="ARBA" id="ARBA00066707"/>
    </source>
</evidence>
<dbReference type="PRINTS" id="PR00722">
    <property type="entry name" value="CHYMOTRYPSIN"/>
</dbReference>
<keyword evidence="2" id="KW-0645">Protease</keyword>
<keyword evidence="4" id="KW-0378">Hydrolase</keyword>
<evidence type="ECO:0000259" key="11">
    <source>
        <dbReference type="PROSITE" id="PS50240"/>
    </source>
</evidence>
<dbReference type="EMBL" id="CAKKLH010000314">
    <property type="protein sequence ID" value="CAH0111627.1"/>
    <property type="molecule type" value="Genomic_DNA"/>
</dbReference>
<evidence type="ECO:0000256" key="1">
    <source>
        <dbReference type="ARBA" id="ARBA00022659"/>
    </source>
</evidence>
<keyword evidence="10" id="KW-0472">Membrane</keyword>
<dbReference type="Proteomes" id="UP000789390">
    <property type="component" value="Unassembled WGS sequence"/>
</dbReference>
<evidence type="ECO:0000256" key="10">
    <source>
        <dbReference type="SAM" id="Phobius"/>
    </source>
</evidence>
<dbReference type="PROSITE" id="PS50240">
    <property type="entry name" value="TRYPSIN_DOM"/>
    <property type="match status" value="2"/>
</dbReference>
<dbReference type="InterPro" id="IPR051333">
    <property type="entry name" value="CLIP_Serine_Protease"/>
</dbReference>
<dbReference type="FunFam" id="2.40.10.10:FF:000068">
    <property type="entry name" value="transmembrane protease serine 2"/>
    <property type="match status" value="1"/>
</dbReference>
<dbReference type="GO" id="GO:0006508">
    <property type="term" value="P:proteolysis"/>
    <property type="evidence" value="ECO:0007669"/>
    <property type="project" value="UniProtKB-KW"/>
</dbReference>
<dbReference type="InterPro" id="IPR043504">
    <property type="entry name" value="Peptidase_S1_PA_chymotrypsin"/>
</dbReference>
<keyword evidence="3" id="KW-0732">Signal</keyword>
<keyword evidence="10" id="KW-0812">Transmembrane</keyword>
<dbReference type="Pfam" id="PF00089">
    <property type="entry name" value="Trypsin"/>
    <property type="match status" value="2"/>
</dbReference>
<dbReference type="Gene3D" id="2.40.10.10">
    <property type="entry name" value="Trypsin-like serine proteases"/>
    <property type="match status" value="2"/>
</dbReference>
<dbReference type="InterPro" id="IPR001314">
    <property type="entry name" value="Peptidase_S1A"/>
</dbReference>
<evidence type="ECO:0000256" key="4">
    <source>
        <dbReference type="ARBA" id="ARBA00022801"/>
    </source>
</evidence>
<dbReference type="OrthoDB" id="6345791at2759"/>
<keyword evidence="6" id="KW-0720">Serine protease</keyword>